<dbReference type="InterPro" id="IPR000719">
    <property type="entry name" value="Prot_kinase_dom"/>
</dbReference>
<dbReference type="InterPro" id="IPR011009">
    <property type="entry name" value="Kinase-like_dom_sf"/>
</dbReference>
<organism evidence="4 5">
    <name type="scientific">Porites lobata</name>
    <dbReference type="NCBI Taxonomy" id="104759"/>
    <lineage>
        <taxon>Eukaryota</taxon>
        <taxon>Metazoa</taxon>
        <taxon>Cnidaria</taxon>
        <taxon>Anthozoa</taxon>
        <taxon>Hexacorallia</taxon>
        <taxon>Scleractinia</taxon>
        <taxon>Fungiina</taxon>
        <taxon>Poritidae</taxon>
        <taxon>Porites</taxon>
    </lineage>
</organism>
<feature type="region of interest" description="Disordered" evidence="2">
    <location>
        <begin position="300"/>
        <end position="329"/>
    </location>
</feature>
<reference evidence="4 5" key="1">
    <citation type="submission" date="2022-05" db="EMBL/GenBank/DDBJ databases">
        <authorList>
            <consortium name="Genoscope - CEA"/>
            <person name="William W."/>
        </authorList>
    </citation>
    <scope>NUCLEOTIDE SEQUENCE [LARGE SCALE GENOMIC DNA]</scope>
</reference>
<protein>
    <recommendedName>
        <fullName evidence="3">Protein kinase domain-containing protein</fullName>
    </recommendedName>
</protein>
<evidence type="ECO:0000313" key="5">
    <source>
        <dbReference type="Proteomes" id="UP001159405"/>
    </source>
</evidence>
<dbReference type="SUPFAM" id="SSF56112">
    <property type="entry name" value="Protein kinase-like (PK-like)"/>
    <property type="match status" value="1"/>
</dbReference>
<keyword evidence="5" id="KW-1185">Reference proteome</keyword>
<evidence type="ECO:0000256" key="1">
    <source>
        <dbReference type="ARBA" id="ARBA00008874"/>
    </source>
</evidence>
<comment type="caution">
    <text evidence="4">The sequence shown here is derived from an EMBL/GenBank/DDBJ whole genome shotgun (WGS) entry which is preliminary data.</text>
</comment>
<dbReference type="Pfam" id="PF00069">
    <property type="entry name" value="Pkinase"/>
    <property type="match status" value="1"/>
</dbReference>
<gene>
    <name evidence="4" type="ORF">PLOB_00017985</name>
</gene>
<comment type="similarity">
    <text evidence="1">Belongs to the protein kinase superfamily. STE Ser/Thr protein kinase family. STE20 subfamily.</text>
</comment>
<feature type="domain" description="Protein kinase" evidence="3">
    <location>
        <begin position="58"/>
        <end position="362"/>
    </location>
</feature>
<dbReference type="Gene3D" id="1.10.510.10">
    <property type="entry name" value="Transferase(Phosphotransferase) domain 1"/>
    <property type="match status" value="1"/>
</dbReference>
<dbReference type="InterPro" id="IPR047173">
    <property type="entry name" value="STRAD_A/B-like"/>
</dbReference>
<evidence type="ECO:0000256" key="2">
    <source>
        <dbReference type="SAM" id="MobiDB-lite"/>
    </source>
</evidence>
<evidence type="ECO:0000313" key="4">
    <source>
        <dbReference type="EMBL" id="CAH3176201.1"/>
    </source>
</evidence>
<accession>A0ABN8RA68</accession>
<dbReference type="EMBL" id="CALNXK010000210">
    <property type="protein sequence ID" value="CAH3176201.1"/>
    <property type="molecule type" value="Genomic_DNA"/>
</dbReference>
<dbReference type="PANTHER" id="PTHR48014:SF21">
    <property type="entry name" value="SERINE_THREONINE-PROTEIN KINASE FRAY2"/>
    <property type="match status" value="1"/>
</dbReference>
<dbReference type="Gene3D" id="3.30.200.20">
    <property type="entry name" value="Phosphorylase Kinase, domain 1"/>
    <property type="match status" value="1"/>
</dbReference>
<sequence length="415" mass="45310">MSHLCTCVDTSHVAVAPAELVGTHLDQGESEQGQSAMSQEVLNSHQPRITCLPNPGDYRLLNFIGPGFGGLSKVFVARHSPSKTLVVVKQTNVDVKNAEQLEELKYEVQVLRSLSHPNILPFYCSFVTQQEVWHVLPLMQFGSCADMLKSCYPDGMTEILVAAILWELLQGLEYLHKMGIIHRAVKGSHILVGSDGMVCLSGLRKSIMLPQKRDKPQIAHQFPSHAVAVLPWMAPEILQQDLQGYDFKSDIYSVGITAIQLGRGTVPYVGMPPTKVLLEKLRGDTPKLCDSLVMNDVDTSAPGASDSGVGSSVTSPGEGRNGGQPTPQGKFSVAFQQVVDLCLQRDPRLRPTASGLASHLFFKQVKRKAREVLAELMLAVPSLANRSEDKRIDQDIASSIASEGLSAMNLDEWSF</sequence>
<name>A0ABN8RA68_9CNID</name>
<proteinExistence type="inferred from homology"/>
<dbReference type="Proteomes" id="UP001159405">
    <property type="component" value="Unassembled WGS sequence"/>
</dbReference>
<dbReference type="PROSITE" id="PS50011">
    <property type="entry name" value="PROTEIN_KINASE_DOM"/>
    <property type="match status" value="1"/>
</dbReference>
<dbReference type="PANTHER" id="PTHR48014">
    <property type="entry name" value="SERINE/THREONINE-PROTEIN KINASE FRAY2"/>
    <property type="match status" value="1"/>
</dbReference>
<evidence type="ECO:0000259" key="3">
    <source>
        <dbReference type="PROSITE" id="PS50011"/>
    </source>
</evidence>